<dbReference type="AlphaFoldDB" id="A0A0A9DXX1"/>
<name>A0A0A9DXX1_ARUDO</name>
<sequence>MKHMLPKVMRMLLIPSSMSAIIPDRNPNCLMLLLIGSTRTLSFLYPGKKSSTIWPFVVFHAAKTTITCIVLT</sequence>
<reference evidence="1" key="1">
    <citation type="submission" date="2014-09" db="EMBL/GenBank/DDBJ databases">
        <authorList>
            <person name="Magalhaes I.L.F."/>
            <person name="Oliveira U."/>
            <person name="Santos F.R."/>
            <person name="Vidigal T.H.D.A."/>
            <person name="Brescovit A.D."/>
            <person name="Santos A.J."/>
        </authorList>
    </citation>
    <scope>NUCLEOTIDE SEQUENCE</scope>
    <source>
        <tissue evidence="1">Shoot tissue taken approximately 20 cm above the soil surface</tissue>
    </source>
</reference>
<organism evidence="1">
    <name type="scientific">Arundo donax</name>
    <name type="common">Giant reed</name>
    <name type="synonym">Donax arundinaceus</name>
    <dbReference type="NCBI Taxonomy" id="35708"/>
    <lineage>
        <taxon>Eukaryota</taxon>
        <taxon>Viridiplantae</taxon>
        <taxon>Streptophyta</taxon>
        <taxon>Embryophyta</taxon>
        <taxon>Tracheophyta</taxon>
        <taxon>Spermatophyta</taxon>
        <taxon>Magnoliopsida</taxon>
        <taxon>Liliopsida</taxon>
        <taxon>Poales</taxon>
        <taxon>Poaceae</taxon>
        <taxon>PACMAD clade</taxon>
        <taxon>Arundinoideae</taxon>
        <taxon>Arundineae</taxon>
        <taxon>Arundo</taxon>
    </lineage>
</organism>
<protein>
    <submittedName>
        <fullName evidence="1">Uncharacterized protein</fullName>
    </submittedName>
</protein>
<dbReference type="EMBL" id="GBRH01207360">
    <property type="protein sequence ID" value="JAD90535.1"/>
    <property type="molecule type" value="Transcribed_RNA"/>
</dbReference>
<reference evidence="1" key="2">
    <citation type="journal article" date="2015" name="Data Brief">
        <title>Shoot transcriptome of the giant reed, Arundo donax.</title>
        <authorList>
            <person name="Barrero R.A."/>
            <person name="Guerrero F.D."/>
            <person name="Moolhuijzen P."/>
            <person name="Goolsby J.A."/>
            <person name="Tidwell J."/>
            <person name="Bellgard S.E."/>
            <person name="Bellgard M.I."/>
        </authorList>
    </citation>
    <scope>NUCLEOTIDE SEQUENCE</scope>
    <source>
        <tissue evidence="1">Shoot tissue taken approximately 20 cm above the soil surface</tissue>
    </source>
</reference>
<accession>A0A0A9DXX1</accession>
<evidence type="ECO:0000313" key="1">
    <source>
        <dbReference type="EMBL" id="JAD90535.1"/>
    </source>
</evidence>
<proteinExistence type="predicted"/>